<keyword evidence="4" id="KW-0805">Transcription regulation</keyword>
<keyword evidence="11" id="KW-1185">Reference proteome</keyword>
<feature type="compositionally biased region" description="Basic residues" evidence="9">
    <location>
        <begin position="36"/>
        <end position="55"/>
    </location>
</feature>
<evidence type="ECO:0000256" key="5">
    <source>
        <dbReference type="ARBA" id="ARBA00023054"/>
    </source>
</evidence>
<dbReference type="PANTHER" id="PTHR13469:SF8">
    <property type="entry name" value="HEXIM P-TEFB COMPLEX SUBUNIT 1"/>
    <property type="match status" value="1"/>
</dbReference>
<evidence type="ECO:0000256" key="1">
    <source>
        <dbReference type="ARBA" id="ARBA00004123"/>
    </source>
</evidence>
<feature type="coiled-coil region" evidence="8">
    <location>
        <begin position="201"/>
        <end position="235"/>
    </location>
</feature>
<proteinExistence type="inferred from homology"/>
<evidence type="ECO:0000313" key="10">
    <source>
        <dbReference type="EMBL" id="CAL8117365.1"/>
    </source>
</evidence>
<dbReference type="EMBL" id="CAXLJM020000054">
    <property type="protein sequence ID" value="CAL8117365.1"/>
    <property type="molecule type" value="Genomic_DNA"/>
</dbReference>
<dbReference type="PRINTS" id="PR02094">
    <property type="entry name" value="HEXIMFAMILY"/>
</dbReference>
<evidence type="ECO:0000256" key="6">
    <source>
        <dbReference type="ARBA" id="ARBA00023163"/>
    </source>
</evidence>
<reference evidence="10 11" key="1">
    <citation type="submission" date="2024-08" db="EMBL/GenBank/DDBJ databases">
        <authorList>
            <person name="Cucini C."/>
            <person name="Frati F."/>
        </authorList>
    </citation>
    <scope>NUCLEOTIDE SEQUENCE [LARGE SCALE GENOMIC DNA]</scope>
</reference>
<feature type="region of interest" description="Disordered" evidence="9">
    <location>
        <begin position="291"/>
        <end position="338"/>
    </location>
</feature>
<organism evidence="10 11">
    <name type="scientific">Orchesella dallaii</name>
    <dbReference type="NCBI Taxonomy" id="48710"/>
    <lineage>
        <taxon>Eukaryota</taxon>
        <taxon>Metazoa</taxon>
        <taxon>Ecdysozoa</taxon>
        <taxon>Arthropoda</taxon>
        <taxon>Hexapoda</taxon>
        <taxon>Collembola</taxon>
        <taxon>Entomobryomorpha</taxon>
        <taxon>Entomobryoidea</taxon>
        <taxon>Orchesellidae</taxon>
        <taxon>Orchesellinae</taxon>
        <taxon>Orchesella</taxon>
    </lineage>
</organism>
<feature type="region of interest" description="Disordered" evidence="9">
    <location>
        <begin position="1"/>
        <end position="55"/>
    </location>
</feature>
<evidence type="ECO:0000313" key="11">
    <source>
        <dbReference type="Proteomes" id="UP001642540"/>
    </source>
</evidence>
<protein>
    <submittedName>
        <fullName evidence="10">Uncharacterized protein</fullName>
    </submittedName>
</protein>
<comment type="subcellular location">
    <subcellularLocation>
        <location evidence="1">Nucleus</location>
    </subcellularLocation>
</comment>
<sequence length="362" mass="41202">MENREEGDSSGSGGGGTGNTGMTPSRGGLVTPSYPHNHHNHRGHQHQHQRQMNWARHRSMSISGGGSTFLNYPGHHHYIHNLHHHFAHHHIENGNGGLGNSSTSNTELIASRQRRASEGSASLLAKRAKRWRRRHPLPLIRNTQGAPNNNNEFLMDEHDHDPPYCDDIHYSSPEDEEDYQSRDFTQTYNVLKSERLHGMSKEQLIYANQLLEQRVESLETKLNEILKEKLEEKKVGVGEDGFAIPNPPPPRSSSPTGGSRTPTTLRFVKQEMLKLRQENWELKMENSNLKSVKAKETEGQDEAAHCSHRDEEAQQMDNDNQNHHEDHVDTEEEEEGLMETECMASPHRHHHFFRPAQTTAGI</sequence>
<evidence type="ECO:0000256" key="4">
    <source>
        <dbReference type="ARBA" id="ARBA00023015"/>
    </source>
</evidence>
<evidence type="ECO:0000256" key="8">
    <source>
        <dbReference type="SAM" id="Coils"/>
    </source>
</evidence>
<name>A0ABP1R1W0_9HEXA</name>
<dbReference type="InterPro" id="IPR024872">
    <property type="entry name" value="HEXIM"/>
</dbReference>
<evidence type="ECO:0000256" key="3">
    <source>
        <dbReference type="ARBA" id="ARBA00022491"/>
    </source>
</evidence>
<dbReference type="Proteomes" id="UP001642540">
    <property type="component" value="Unassembled WGS sequence"/>
</dbReference>
<dbReference type="Gene3D" id="6.10.250.2910">
    <property type="match status" value="1"/>
</dbReference>
<keyword evidence="7" id="KW-0539">Nucleus</keyword>
<comment type="similarity">
    <text evidence="2">Belongs to the HEXIM family.</text>
</comment>
<evidence type="ECO:0000256" key="2">
    <source>
        <dbReference type="ARBA" id="ARBA00008409"/>
    </source>
</evidence>
<gene>
    <name evidence="10" type="ORF">ODALV1_LOCUS17658</name>
</gene>
<feature type="compositionally biased region" description="Acidic residues" evidence="9">
    <location>
        <begin position="328"/>
        <end position="338"/>
    </location>
</feature>
<evidence type="ECO:0000256" key="9">
    <source>
        <dbReference type="SAM" id="MobiDB-lite"/>
    </source>
</evidence>
<feature type="region of interest" description="Disordered" evidence="9">
    <location>
        <begin position="343"/>
        <end position="362"/>
    </location>
</feature>
<accession>A0ABP1R1W0</accession>
<comment type="caution">
    <text evidence="10">The sequence shown here is derived from an EMBL/GenBank/DDBJ whole genome shotgun (WGS) entry which is preliminary data.</text>
</comment>
<feature type="compositionally biased region" description="Basic and acidic residues" evidence="9">
    <location>
        <begin position="293"/>
        <end position="312"/>
    </location>
</feature>
<keyword evidence="5 8" id="KW-0175">Coiled coil</keyword>
<feature type="compositionally biased region" description="Low complexity" evidence="9">
    <location>
        <begin position="253"/>
        <end position="262"/>
    </location>
</feature>
<feature type="compositionally biased region" description="Gly residues" evidence="9">
    <location>
        <begin position="10"/>
        <end position="19"/>
    </location>
</feature>
<dbReference type="Pfam" id="PF15313">
    <property type="entry name" value="HEXIM"/>
    <property type="match status" value="1"/>
</dbReference>
<keyword evidence="3" id="KW-0678">Repressor</keyword>
<keyword evidence="6" id="KW-0804">Transcription</keyword>
<evidence type="ECO:0000256" key="7">
    <source>
        <dbReference type="ARBA" id="ARBA00023242"/>
    </source>
</evidence>
<dbReference type="PANTHER" id="PTHR13469">
    <property type="entry name" value="HEXAMETHYLENE BISACETAMIDE INDUCIBLE 1"/>
    <property type="match status" value="1"/>
</dbReference>
<feature type="region of interest" description="Disordered" evidence="9">
    <location>
        <begin position="237"/>
        <end position="262"/>
    </location>
</feature>